<name>H8Z6K8_9GAMM</name>
<dbReference type="InterPro" id="IPR029493">
    <property type="entry name" value="RecD2-like_HHH"/>
</dbReference>
<keyword evidence="4" id="KW-1185">Reference proteome</keyword>
<dbReference type="InterPro" id="IPR055446">
    <property type="entry name" value="RecD2_N_OB"/>
</dbReference>
<evidence type="ECO:0000313" key="4">
    <source>
        <dbReference type="Proteomes" id="UP000002964"/>
    </source>
</evidence>
<dbReference type="EMBL" id="JH603170">
    <property type="protein sequence ID" value="EIC19706.1"/>
    <property type="molecule type" value="Genomic_DNA"/>
</dbReference>
<dbReference type="Gene3D" id="1.10.150.20">
    <property type="entry name" value="5' to 3' exonuclease, C-terminal subdomain"/>
    <property type="match status" value="1"/>
</dbReference>
<protein>
    <recommendedName>
        <fullName evidence="5">ATP-dependent RecD-like DNA helicase</fullName>
    </recommendedName>
</protein>
<accession>H8Z6K8</accession>
<dbReference type="eggNOG" id="COG0507">
    <property type="taxonomic scope" value="Bacteria"/>
</dbReference>
<evidence type="ECO:0000259" key="1">
    <source>
        <dbReference type="Pfam" id="PF14490"/>
    </source>
</evidence>
<evidence type="ECO:0000313" key="3">
    <source>
        <dbReference type="EMBL" id="EIC19706.1"/>
    </source>
</evidence>
<dbReference type="Proteomes" id="UP000002964">
    <property type="component" value="Unassembled WGS sequence"/>
</dbReference>
<reference evidence="4" key="1">
    <citation type="submission" date="2011-06" db="EMBL/GenBank/DDBJ databases">
        <authorList>
            <consortium name="US DOE Joint Genome Institute (JGI-PGF)"/>
            <person name="Lucas S."/>
            <person name="Han J."/>
            <person name="Lapidus A."/>
            <person name="Cheng J.-F."/>
            <person name="Goodwin L."/>
            <person name="Pitluck S."/>
            <person name="Peters L."/>
            <person name="Land M.L."/>
            <person name="Hauser L."/>
            <person name="Vogl K."/>
            <person name="Liu Z."/>
            <person name="Overmann J."/>
            <person name="Frigaard N.-U."/>
            <person name="Bryant D.A."/>
            <person name="Woyke T.J."/>
        </authorList>
    </citation>
    <scope>NUCLEOTIDE SEQUENCE [LARGE SCALE GENOMIC DNA]</scope>
    <source>
        <strain evidence="4">970</strain>
    </source>
</reference>
<dbReference type="SUPFAM" id="SSF47781">
    <property type="entry name" value="RuvA domain 2-like"/>
    <property type="match status" value="1"/>
</dbReference>
<proteinExistence type="predicted"/>
<evidence type="ECO:0008006" key="5">
    <source>
        <dbReference type="Google" id="ProtNLM"/>
    </source>
</evidence>
<evidence type="ECO:0000259" key="2">
    <source>
        <dbReference type="Pfam" id="PF23139"/>
    </source>
</evidence>
<dbReference type="InterPro" id="IPR010994">
    <property type="entry name" value="RuvA_2-like"/>
</dbReference>
<organism evidence="3 4">
    <name type="scientific">Thiorhodovibrio frisius</name>
    <dbReference type="NCBI Taxonomy" id="631362"/>
    <lineage>
        <taxon>Bacteria</taxon>
        <taxon>Pseudomonadati</taxon>
        <taxon>Pseudomonadota</taxon>
        <taxon>Gammaproteobacteria</taxon>
        <taxon>Chromatiales</taxon>
        <taxon>Chromatiaceae</taxon>
        <taxon>Thiorhodovibrio</taxon>
    </lineage>
</organism>
<dbReference type="HOGENOM" id="CLU_117670_0_0_6"/>
<gene>
    <name evidence="3" type="ORF">Thi970DRAFT_03299</name>
</gene>
<dbReference type="STRING" id="631362.Thi970DRAFT_03299"/>
<feature type="domain" description="ATP-dependent RecD2 DNA helicase OB-fold" evidence="2">
    <location>
        <begin position="17"/>
        <end position="89"/>
    </location>
</feature>
<dbReference type="Pfam" id="PF23139">
    <property type="entry name" value="OB_YrrC"/>
    <property type="match status" value="1"/>
</dbReference>
<dbReference type="Pfam" id="PF14490">
    <property type="entry name" value="HHH_RecD2"/>
    <property type="match status" value="1"/>
</dbReference>
<dbReference type="AlphaFoldDB" id="H8Z6K8"/>
<reference evidence="3 4" key="2">
    <citation type="submission" date="2011-11" db="EMBL/GenBank/DDBJ databases">
        <authorList>
            <consortium name="US DOE Joint Genome Institute"/>
            <person name="Lucas S."/>
            <person name="Han J."/>
            <person name="Lapidus A."/>
            <person name="Cheng J.-F."/>
            <person name="Goodwin L."/>
            <person name="Pitluck S."/>
            <person name="Peters L."/>
            <person name="Ovchinnikova G."/>
            <person name="Zhang X."/>
            <person name="Detter J.C."/>
            <person name="Han C."/>
            <person name="Tapia R."/>
            <person name="Land M."/>
            <person name="Hauser L."/>
            <person name="Kyrpides N."/>
            <person name="Ivanova N."/>
            <person name="Pagani I."/>
            <person name="Vogl K."/>
            <person name="Liu Z."/>
            <person name="Overmann J."/>
            <person name="Frigaard N.-U."/>
            <person name="Bryant D."/>
            <person name="Woyke T."/>
        </authorList>
    </citation>
    <scope>NUCLEOTIDE SEQUENCE [LARGE SCALE GENOMIC DNA]</scope>
    <source>
        <strain evidence="3 4">970</strain>
    </source>
</reference>
<feature type="domain" description="ATP-dependent RecD2 DNA helicase-like helix-hairpin-helix" evidence="1">
    <location>
        <begin position="154"/>
        <end position="185"/>
    </location>
</feature>
<dbReference type="Pfam" id="PF14520">
    <property type="entry name" value="HHH_5"/>
    <property type="match status" value="1"/>
</dbReference>
<sequence length="201" mass="22092">MTDAPAASYHANSPLDTLAGPVERVTFHSPESGFCVLRVKVRGERDLITVVGTAAQVAPGEHIDARGQWTIDARHGRQFKANELRVVPPGTREGIERYLGSGLVKGIGPHFAKRLVDAFGEQVFDIIEQAPERLRELPGIGKKRQERVTRAWAEQKVIREIMVFLQSHGVGTARAVRIFKTYGEVSNVNYLGRSASIILAG</sequence>